<accession>A0A8H5HIE1</accession>
<comment type="caution">
    <text evidence="3">The sequence shown here is derived from an EMBL/GenBank/DDBJ whole genome shotgun (WGS) entry which is preliminary data.</text>
</comment>
<gene>
    <name evidence="3" type="ORF">D9757_007391</name>
</gene>
<dbReference type="AlphaFoldDB" id="A0A8H5HIE1"/>
<feature type="chain" id="PRO_5034082241" evidence="2">
    <location>
        <begin position="20"/>
        <end position="128"/>
    </location>
</feature>
<feature type="region of interest" description="Disordered" evidence="1">
    <location>
        <begin position="79"/>
        <end position="128"/>
    </location>
</feature>
<evidence type="ECO:0000313" key="3">
    <source>
        <dbReference type="EMBL" id="KAF5383943.1"/>
    </source>
</evidence>
<name>A0A8H5HIE1_9AGAR</name>
<sequence length="128" mass="13949">MNSNSLLAVLFLQNHLIHANIYCSIFVLFIPLQQSCSSNPVVSNNSHPIRSTYQPRSSDGFQIACGYLELASRRDLGPGATLAMSHSPGSSLASSLPASPLHQPTRLPNKEQNLTRSEYPMKSALPKD</sequence>
<reference evidence="3 4" key="1">
    <citation type="journal article" date="2020" name="ISME J.">
        <title>Uncovering the hidden diversity of litter-decomposition mechanisms in mushroom-forming fungi.</title>
        <authorList>
            <person name="Floudas D."/>
            <person name="Bentzer J."/>
            <person name="Ahren D."/>
            <person name="Johansson T."/>
            <person name="Persson P."/>
            <person name="Tunlid A."/>
        </authorList>
    </citation>
    <scope>NUCLEOTIDE SEQUENCE [LARGE SCALE GENOMIC DNA]</scope>
    <source>
        <strain evidence="3 4">CBS 406.79</strain>
    </source>
</reference>
<dbReference type="Proteomes" id="UP000518752">
    <property type="component" value="Unassembled WGS sequence"/>
</dbReference>
<evidence type="ECO:0000313" key="4">
    <source>
        <dbReference type="Proteomes" id="UP000518752"/>
    </source>
</evidence>
<evidence type="ECO:0000256" key="2">
    <source>
        <dbReference type="SAM" id="SignalP"/>
    </source>
</evidence>
<feature type="signal peptide" evidence="2">
    <location>
        <begin position="1"/>
        <end position="19"/>
    </location>
</feature>
<feature type="compositionally biased region" description="Low complexity" evidence="1">
    <location>
        <begin position="83"/>
        <end position="101"/>
    </location>
</feature>
<keyword evidence="2" id="KW-0732">Signal</keyword>
<proteinExistence type="predicted"/>
<protein>
    <submittedName>
        <fullName evidence="3">Uncharacterized protein</fullName>
    </submittedName>
</protein>
<evidence type="ECO:0000256" key="1">
    <source>
        <dbReference type="SAM" id="MobiDB-lite"/>
    </source>
</evidence>
<organism evidence="3 4">
    <name type="scientific">Collybiopsis confluens</name>
    <dbReference type="NCBI Taxonomy" id="2823264"/>
    <lineage>
        <taxon>Eukaryota</taxon>
        <taxon>Fungi</taxon>
        <taxon>Dikarya</taxon>
        <taxon>Basidiomycota</taxon>
        <taxon>Agaricomycotina</taxon>
        <taxon>Agaricomycetes</taxon>
        <taxon>Agaricomycetidae</taxon>
        <taxon>Agaricales</taxon>
        <taxon>Marasmiineae</taxon>
        <taxon>Omphalotaceae</taxon>
        <taxon>Collybiopsis</taxon>
    </lineage>
</organism>
<keyword evidence="4" id="KW-1185">Reference proteome</keyword>
<dbReference type="EMBL" id="JAACJN010000046">
    <property type="protein sequence ID" value="KAF5383943.1"/>
    <property type="molecule type" value="Genomic_DNA"/>
</dbReference>